<accession>A0A3S0KIW0</accession>
<keyword evidence="2" id="KW-1185">Reference proteome</keyword>
<dbReference type="EMBL" id="RXPE01000009">
    <property type="protein sequence ID" value="RTR27741.1"/>
    <property type="molecule type" value="Genomic_DNA"/>
</dbReference>
<reference evidence="1 2" key="1">
    <citation type="submission" date="2018-12" db="EMBL/GenBank/DDBJ databases">
        <title>Deinococcus radiophilus ATCC 27603 genome sequencing and assembly.</title>
        <authorList>
            <person name="Maclea K.S."/>
            <person name="Maynard C.R."/>
        </authorList>
    </citation>
    <scope>NUCLEOTIDE SEQUENCE [LARGE SCALE GENOMIC DNA]</scope>
    <source>
        <strain evidence="1 2">ATCC 27603</strain>
    </source>
</reference>
<dbReference type="Proteomes" id="UP000277766">
    <property type="component" value="Unassembled WGS sequence"/>
</dbReference>
<name>A0A3S0KIW0_9DEIO</name>
<dbReference type="RefSeq" id="WP_126351864.1">
    <property type="nucleotide sequence ID" value="NZ_CP086380.1"/>
</dbReference>
<protein>
    <submittedName>
        <fullName evidence="1">Uncharacterized protein</fullName>
    </submittedName>
</protein>
<evidence type="ECO:0000313" key="2">
    <source>
        <dbReference type="Proteomes" id="UP000277766"/>
    </source>
</evidence>
<gene>
    <name evidence="1" type="ORF">EJ104_06025</name>
</gene>
<comment type="caution">
    <text evidence="1">The sequence shown here is derived from an EMBL/GenBank/DDBJ whole genome shotgun (WGS) entry which is preliminary data.</text>
</comment>
<dbReference type="OrthoDB" id="59969at2"/>
<sequence>MKVAFLTTPQARYEGYWRAFVGALGLELAEPLAPYESWLEVGQGSLPDEPLPVQLALGEILSLGQQVDAVLVPQQPGVRNDAWAQALTELLPQRIAGLPPLIAVPDDAADLPAAAASLGQQLVGNSGVVRRALEYVQKLGQPERRENWPTLQLGQQPSVGVIGPRSLLAHPELGQGLVAAVQAQGLHPVLAHELPASQVQERGERLSDSRAAAGDRWLYGAARLLEGKGALAGLVLAYPVRDVATQAALERVKAELHKPALLLSVDAGQTKWPDLARFARSLGAEG</sequence>
<dbReference type="AlphaFoldDB" id="A0A3S0KIW0"/>
<proteinExistence type="predicted"/>
<evidence type="ECO:0000313" key="1">
    <source>
        <dbReference type="EMBL" id="RTR27741.1"/>
    </source>
</evidence>
<organism evidence="1 2">
    <name type="scientific">Deinococcus radiophilus</name>
    <dbReference type="NCBI Taxonomy" id="32062"/>
    <lineage>
        <taxon>Bacteria</taxon>
        <taxon>Thermotogati</taxon>
        <taxon>Deinococcota</taxon>
        <taxon>Deinococci</taxon>
        <taxon>Deinococcales</taxon>
        <taxon>Deinococcaceae</taxon>
        <taxon>Deinococcus</taxon>
    </lineage>
</organism>